<dbReference type="PANTHER" id="PTHR22923:SF116">
    <property type="entry name" value="C1Q DOMAIN-CONTAINING PROTEIN"/>
    <property type="match status" value="1"/>
</dbReference>
<comment type="caution">
    <text evidence="5">The sequence shown here is derived from an EMBL/GenBank/DDBJ whole genome shotgun (WGS) entry which is preliminary data.</text>
</comment>
<dbReference type="PANTHER" id="PTHR22923">
    <property type="entry name" value="CEREBELLIN-RELATED"/>
    <property type="match status" value="1"/>
</dbReference>
<evidence type="ECO:0000256" key="3">
    <source>
        <dbReference type="ARBA" id="ARBA00022729"/>
    </source>
</evidence>
<protein>
    <recommendedName>
        <fullName evidence="4">C1q domain-containing protein</fullName>
    </recommendedName>
</protein>
<comment type="subcellular location">
    <subcellularLocation>
        <location evidence="1">Secreted</location>
    </subcellularLocation>
</comment>
<dbReference type="PROSITE" id="PS50871">
    <property type="entry name" value="C1Q"/>
    <property type="match status" value="1"/>
</dbReference>
<reference evidence="5" key="1">
    <citation type="submission" date="2019-08" db="EMBL/GenBank/DDBJ databases">
        <title>The improved chromosome-level genome for the pearl oyster Pinctada fucata martensii using PacBio sequencing and Hi-C.</title>
        <authorList>
            <person name="Zheng Z."/>
        </authorList>
    </citation>
    <scope>NUCLEOTIDE SEQUENCE</scope>
    <source>
        <strain evidence="5">ZZ-2019</strain>
        <tissue evidence="5">Adductor muscle</tissue>
    </source>
</reference>
<evidence type="ECO:0000313" key="6">
    <source>
        <dbReference type="Proteomes" id="UP001186944"/>
    </source>
</evidence>
<dbReference type="InterPro" id="IPR001073">
    <property type="entry name" value="C1q_dom"/>
</dbReference>
<dbReference type="InterPro" id="IPR008983">
    <property type="entry name" value="Tumour_necrosis_fac-like_dom"/>
</dbReference>
<dbReference type="EMBL" id="VSWD01000009">
    <property type="protein sequence ID" value="KAK3092381.1"/>
    <property type="molecule type" value="Genomic_DNA"/>
</dbReference>
<proteinExistence type="predicted"/>
<keyword evidence="3" id="KW-0732">Signal</keyword>
<dbReference type="Gene3D" id="2.60.120.40">
    <property type="match status" value="1"/>
</dbReference>
<evidence type="ECO:0000256" key="2">
    <source>
        <dbReference type="ARBA" id="ARBA00022525"/>
    </source>
</evidence>
<sequence length="130" mass="14464">MPKVSFSAYLTTDFTTSTRNKIIPFQATRTNHGSGYDNRTGIFTAPVSGTYYFSVSLLAKTPGEFKFSVNNKGVQPTYMLSGRKGLEQVSSSVILDLKAGDRGSVKTHWKNNFAIYHSWSTFSGMLIHHE</sequence>
<feature type="domain" description="C1q" evidence="4">
    <location>
        <begin position="1"/>
        <end position="130"/>
    </location>
</feature>
<organism evidence="5 6">
    <name type="scientific">Pinctada imbricata</name>
    <name type="common">Atlantic pearl-oyster</name>
    <name type="synonym">Pinctada martensii</name>
    <dbReference type="NCBI Taxonomy" id="66713"/>
    <lineage>
        <taxon>Eukaryota</taxon>
        <taxon>Metazoa</taxon>
        <taxon>Spiralia</taxon>
        <taxon>Lophotrochozoa</taxon>
        <taxon>Mollusca</taxon>
        <taxon>Bivalvia</taxon>
        <taxon>Autobranchia</taxon>
        <taxon>Pteriomorphia</taxon>
        <taxon>Pterioida</taxon>
        <taxon>Pterioidea</taxon>
        <taxon>Pteriidae</taxon>
        <taxon>Pinctada</taxon>
    </lineage>
</organism>
<dbReference type="InterPro" id="IPR050822">
    <property type="entry name" value="Cerebellin_Synaptic_Org"/>
</dbReference>
<evidence type="ECO:0000259" key="4">
    <source>
        <dbReference type="PROSITE" id="PS50871"/>
    </source>
</evidence>
<evidence type="ECO:0000313" key="5">
    <source>
        <dbReference type="EMBL" id="KAK3092381.1"/>
    </source>
</evidence>
<dbReference type="Proteomes" id="UP001186944">
    <property type="component" value="Unassembled WGS sequence"/>
</dbReference>
<name>A0AA89C2S5_PINIB</name>
<dbReference type="Pfam" id="PF00386">
    <property type="entry name" value="C1q"/>
    <property type="match status" value="1"/>
</dbReference>
<dbReference type="PRINTS" id="PR00007">
    <property type="entry name" value="COMPLEMNTC1Q"/>
</dbReference>
<dbReference type="AlphaFoldDB" id="A0AA89C2S5"/>
<keyword evidence="2" id="KW-0964">Secreted</keyword>
<dbReference type="GO" id="GO:0005576">
    <property type="term" value="C:extracellular region"/>
    <property type="evidence" value="ECO:0007669"/>
    <property type="project" value="UniProtKB-SubCell"/>
</dbReference>
<keyword evidence="6" id="KW-1185">Reference proteome</keyword>
<accession>A0AA89C2S5</accession>
<gene>
    <name evidence="5" type="ORF">FSP39_002175</name>
</gene>
<evidence type="ECO:0000256" key="1">
    <source>
        <dbReference type="ARBA" id="ARBA00004613"/>
    </source>
</evidence>
<dbReference type="SUPFAM" id="SSF49842">
    <property type="entry name" value="TNF-like"/>
    <property type="match status" value="1"/>
</dbReference>
<dbReference type="SMART" id="SM00110">
    <property type="entry name" value="C1Q"/>
    <property type="match status" value="1"/>
</dbReference>